<reference evidence="2 3" key="1">
    <citation type="journal article" date="2021" name="Hortic Res">
        <title>Chromosome-scale assembly of the Dendrobium chrysotoxum genome enhances the understanding of orchid evolution.</title>
        <authorList>
            <person name="Zhang Y."/>
            <person name="Zhang G.Q."/>
            <person name="Zhang D."/>
            <person name="Liu X.D."/>
            <person name="Xu X.Y."/>
            <person name="Sun W.H."/>
            <person name="Yu X."/>
            <person name="Zhu X."/>
            <person name="Wang Z.W."/>
            <person name="Zhao X."/>
            <person name="Zhong W.Y."/>
            <person name="Chen H."/>
            <person name="Yin W.L."/>
            <person name="Huang T."/>
            <person name="Niu S.C."/>
            <person name="Liu Z.J."/>
        </authorList>
    </citation>
    <scope>NUCLEOTIDE SEQUENCE [LARGE SCALE GENOMIC DNA]</scope>
    <source>
        <strain evidence="2">Lindl</strain>
    </source>
</reference>
<dbReference type="EMBL" id="JAGFBR010000011">
    <property type="protein sequence ID" value="KAH0459339.1"/>
    <property type="molecule type" value="Genomic_DNA"/>
</dbReference>
<organism evidence="2 3">
    <name type="scientific">Dendrobium chrysotoxum</name>
    <name type="common">Orchid</name>
    <dbReference type="NCBI Taxonomy" id="161865"/>
    <lineage>
        <taxon>Eukaryota</taxon>
        <taxon>Viridiplantae</taxon>
        <taxon>Streptophyta</taxon>
        <taxon>Embryophyta</taxon>
        <taxon>Tracheophyta</taxon>
        <taxon>Spermatophyta</taxon>
        <taxon>Magnoliopsida</taxon>
        <taxon>Liliopsida</taxon>
        <taxon>Asparagales</taxon>
        <taxon>Orchidaceae</taxon>
        <taxon>Epidendroideae</taxon>
        <taxon>Malaxideae</taxon>
        <taxon>Dendrobiinae</taxon>
        <taxon>Dendrobium</taxon>
    </lineage>
</organism>
<feature type="compositionally biased region" description="Acidic residues" evidence="1">
    <location>
        <begin position="246"/>
        <end position="256"/>
    </location>
</feature>
<dbReference type="Proteomes" id="UP000775213">
    <property type="component" value="Unassembled WGS sequence"/>
</dbReference>
<dbReference type="AlphaFoldDB" id="A0AAV7GUA4"/>
<evidence type="ECO:0000256" key="1">
    <source>
        <dbReference type="SAM" id="MobiDB-lite"/>
    </source>
</evidence>
<sequence>MIRQRSGGSSVAVGSQVEVRRRSAAGWKSGGRLTIDHLFKMCKLTRDVQGRILCRGKKWLEFSTRDSSKNWSSSFFFVKNDWGLSEKWGRLKELPDFPHLGEEEILKTFNFSYTKSLQEELRHISQYVMEEKLFKVGLFIQAERSHALQDRLLEKEEAILDADACIEAISLEAMEKFKNSSAYHREIQNCIQEAYNKLFDAEARNLERQCLEEGFVRGFLKGARLLQRKAGITIEGLSPSHASEDPSPDLDDDDVESELRKVLSSDDEDVEIM</sequence>
<accession>A0AAV7GUA4</accession>
<protein>
    <submittedName>
        <fullName evidence="2">Uncharacterized protein</fullName>
    </submittedName>
</protein>
<evidence type="ECO:0000313" key="2">
    <source>
        <dbReference type="EMBL" id="KAH0459339.1"/>
    </source>
</evidence>
<name>A0AAV7GUA4_DENCH</name>
<evidence type="ECO:0000313" key="3">
    <source>
        <dbReference type="Proteomes" id="UP000775213"/>
    </source>
</evidence>
<keyword evidence="3" id="KW-1185">Reference proteome</keyword>
<gene>
    <name evidence="2" type="ORF">IEQ34_012153</name>
</gene>
<feature type="region of interest" description="Disordered" evidence="1">
    <location>
        <begin position="236"/>
        <end position="273"/>
    </location>
</feature>
<proteinExistence type="predicted"/>
<comment type="caution">
    <text evidence="2">The sequence shown here is derived from an EMBL/GenBank/DDBJ whole genome shotgun (WGS) entry which is preliminary data.</text>
</comment>